<accession>A0A9D1EL06</accession>
<dbReference type="Proteomes" id="UP000886841">
    <property type="component" value="Unassembled WGS sequence"/>
</dbReference>
<dbReference type="InterPro" id="IPR029033">
    <property type="entry name" value="His_PPase_superfam"/>
</dbReference>
<dbReference type="CDD" id="cd07067">
    <property type="entry name" value="HP_PGM_like"/>
    <property type="match status" value="1"/>
</dbReference>
<dbReference type="InterPro" id="IPR013078">
    <property type="entry name" value="His_Pase_superF_clade-1"/>
</dbReference>
<sequence length="198" mass="22370">MLELYLLRHGKTRGNALGRYLGRTDEELSPEGRRQLEGYVYPPAEALFVSPMKRCRQTAALLFPGRRQLIVPALRECDFGTFENKSWRELSGNPDYQAWIDSGGALPFPGGETGEGFRERCRQGFLEVLCWCRQGEISRAALVIHGGTIRSILSAWGEPKGEFYDWNPANGGGYRVACSWEEPGNPRLRILEEFGEQK</sequence>
<dbReference type="SMART" id="SM00855">
    <property type="entry name" value="PGAM"/>
    <property type="match status" value="1"/>
</dbReference>
<organism evidence="1 2">
    <name type="scientific">Candidatus Egerieimonas intestinavium</name>
    <dbReference type="NCBI Taxonomy" id="2840777"/>
    <lineage>
        <taxon>Bacteria</taxon>
        <taxon>Bacillati</taxon>
        <taxon>Bacillota</taxon>
        <taxon>Clostridia</taxon>
        <taxon>Lachnospirales</taxon>
        <taxon>Lachnospiraceae</taxon>
        <taxon>Lachnospiraceae incertae sedis</taxon>
        <taxon>Candidatus Egerieimonas</taxon>
    </lineage>
</organism>
<reference evidence="1" key="2">
    <citation type="journal article" date="2021" name="PeerJ">
        <title>Extensive microbial diversity within the chicken gut microbiome revealed by metagenomics and culture.</title>
        <authorList>
            <person name="Gilroy R."/>
            <person name="Ravi A."/>
            <person name="Getino M."/>
            <person name="Pursley I."/>
            <person name="Horton D.L."/>
            <person name="Alikhan N.F."/>
            <person name="Baker D."/>
            <person name="Gharbi K."/>
            <person name="Hall N."/>
            <person name="Watson M."/>
            <person name="Adriaenssens E.M."/>
            <person name="Foster-Nyarko E."/>
            <person name="Jarju S."/>
            <person name="Secka A."/>
            <person name="Antonio M."/>
            <person name="Oren A."/>
            <person name="Chaudhuri R.R."/>
            <person name="La Ragione R."/>
            <person name="Hildebrand F."/>
            <person name="Pallen M.J."/>
        </authorList>
    </citation>
    <scope>NUCLEOTIDE SEQUENCE</scope>
    <source>
        <strain evidence="1">ChiSxjej1B13-7041</strain>
    </source>
</reference>
<dbReference type="PANTHER" id="PTHR48100">
    <property type="entry name" value="BROAD-SPECIFICITY PHOSPHATASE YOR283W-RELATED"/>
    <property type="match status" value="1"/>
</dbReference>
<protein>
    <submittedName>
        <fullName evidence="1">Histidine phosphatase family protein</fullName>
    </submittedName>
</protein>
<gene>
    <name evidence="1" type="ORF">IAB98_10155</name>
</gene>
<reference evidence="1" key="1">
    <citation type="submission" date="2020-10" db="EMBL/GenBank/DDBJ databases">
        <authorList>
            <person name="Gilroy R."/>
        </authorList>
    </citation>
    <scope>NUCLEOTIDE SEQUENCE</scope>
    <source>
        <strain evidence="1">ChiSxjej1B13-7041</strain>
    </source>
</reference>
<dbReference type="AlphaFoldDB" id="A0A9D1EL06"/>
<evidence type="ECO:0000313" key="2">
    <source>
        <dbReference type="Proteomes" id="UP000886841"/>
    </source>
</evidence>
<dbReference type="InterPro" id="IPR050275">
    <property type="entry name" value="PGM_Phosphatase"/>
</dbReference>
<proteinExistence type="predicted"/>
<name>A0A9D1EL06_9FIRM</name>
<dbReference type="Gene3D" id="3.40.50.1240">
    <property type="entry name" value="Phosphoglycerate mutase-like"/>
    <property type="match status" value="1"/>
</dbReference>
<dbReference type="GO" id="GO:0005737">
    <property type="term" value="C:cytoplasm"/>
    <property type="evidence" value="ECO:0007669"/>
    <property type="project" value="TreeGrafter"/>
</dbReference>
<dbReference type="PANTHER" id="PTHR48100:SF1">
    <property type="entry name" value="HISTIDINE PHOSPHATASE FAMILY PROTEIN-RELATED"/>
    <property type="match status" value="1"/>
</dbReference>
<comment type="caution">
    <text evidence="1">The sequence shown here is derived from an EMBL/GenBank/DDBJ whole genome shotgun (WGS) entry which is preliminary data.</text>
</comment>
<evidence type="ECO:0000313" key="1">
    <source>
        <dbReference type="EMBL" id="HIR93766.1"/>
    </source>
</evidence>
<dbReference type="Pfam" id="PF00300">
    <property type="entry name" value="His_Phos_1"/>
    <property type="match status" value="1"/>
</dbReference>
<dbReference type="EMBL" id="DVHU01000091">
    <property type="protein sequence ID" value="HIR93766.1"/>
    <property type="molecule type" value="Genomic_DNA"/>
</dbReference>
<dbReference type="GO" id="GO:0016791">
    <property type="term" value="F:phosphatase activity"/>
    <property type="evidence" value="ECO:0007669"/>
    <property type="project" value="TreeGrafter"/>
</dbReference>
<dbReference type="SUPFAM" id="SSF53254">
    <property type="entry name" value="Phosphoglycerate mutase-like"/>
    <property type="match status" value="1"/>
</dbReference>